<evidence type="ECO:0000256" key="9">
    <source>
        <dbReference type="SAM" id="Phobius"/>
    </source>
</evidence>
<feature type="transmembrane region" description="Helical" evidence="9">
    <location>
        <begin position="222"/>
        <end position="245"/>
    </location>
</feature>
<dbReference type="InterPro" id="IPR005828">
    <property type="entry name" value="MFS_sugar_transport-like"/>
</dbReference>
<evidence type="ECO:0000256" key="7">
    <source>
        <dbReference type="RuleBase" id="RU003346"/>
    </source>
</evidence>
<feature type="transmembrane region" description="Helical" evidence="9">
    <location>
        <begin position="54"/>
        <end position="79"/>
    </location>
</feature>
<evidence type="ECO:0000313" key="11">
    <source>
        <dbReference type="EMBL" id="KAK4505499.1"/>
    </source>
</evidence>
<dbReference type="InterPro" id="IPR005829">
    <property type="entry name" value="Sugar_transporter_CS"/>
</dbReference>
<evidence type="ECO:0000313" key="12">
    <source>
        <dbReference type="Proteomes" id="UP001305779"/>
    </source>
</evidence>
<feature type="transmembrane region" description="Helical" evidence="9">
    <location>
        <begin position="313"/>
        <end position="335"/>
    </location>
</feature>
<gene>
    <name evidence="11" type="ORF">PRZ48_003462</name>
</gene>
<organism evidence="11 12">
    <name type="scientific">Zasmidium cellare</name>
    <name type="common">Wine cellar mold</name>
    <name type="synonym">Racodium cellare</name>
    <dbReference type="NCBI Taxonomy" id="395010"/>
    <lineage>
        <taxon>Eukaryota</taxon>
        <taxon>Fungi</taxon>
        <taxon>Dikarya</taxon>
        <taxon>Ascomycota</taxon>
        <taxon>Pezizomycotina</taxon>
        <taxon>Dothideomycetes</taxon>
        <taxon>Dothideomycetidae</taxon>
        <taxon>Mycosphaerellales</taxon>
        <taxon>Mycosphaerellaceae</taxon>
        <taxon>Zasmidium</taxon>
    </lineage>
</organism>
<dbReference type="PANTHER" id="PTHR48022:SF83">
    <property type="entry name" value="MAJOR FACILITATOR SUPERFAMILY (MFS) PROFILE DOMAIN-CONTAINING PROTEIN"/>
    <property type="match status" value="1"/>
</dbReference>
<dbReference type="Pfam" id="PF00083">
    <property type="entry name" value="Sugar_tr"/>
    <property type="match status" value="1"/>
</dbReference>
<dbReference type="SUPFAM" id="SSF103473">
    <property type="entry name" value="MFS general substrate transporter"/>
    <property type="match status" value="1"/>
</dbReference>
<comment type="caution">
    <text evidence="11">The sequence shown here is derived from an EMBL/GenBank/DDBJ whole genome shotgun (WGS) entry which is preliminary data.</text>
</comment>
<evidence type="ECO:0000256" key="5">
    <source>
        <dbReference type="ARBA" id="ARBA00022989"/>
    </source>
</evidence>
<feature type="region of interest" description="Disordered" evidence="8">
    <location>
        <begin position="1"/>
        <end position="23"/>
    </location>
</feature>
<feature type="compositionally biased region" description="Polar residues" evidence="8">
    <location>
        <begin position="1"/>
        <end position="13"/>
    </location>
</feature>
<dbReference type="InterPro" id="IPR020846">
    <property type="entry name" value="MFS_dom"/>
</dbReference>
<evidence type="ECO:0000256" key="6">
    <source>
        <dbReference type="ARBA" id="ARBA00023136"/>
    </source>
</evidence>
<name>A0ABR0EVS0_ZASCE</name>
<protein>
    <recommendedName>
        <fullName evidence="10">Major facilitator superfamily (MFS) profile domain-containing protein</fullName>
    </recommendedName>
</protein>
<dbReference type="InterPro" id="IPR003663">
    <property type="entry name" value="Sugar/inositol_transpt"/>
</dbReference>
<keyword evidence="12" id="KW-1185">Reference proteome</keyword>
<dbReference type="NCBIfam" id="TIGR00879">
    <property type="entry name" value="SP"/>
    <property type="match status" value="1"/>
</dbReference>
<dbReference type="Gene3D" id="1.20.1250.20">
    <property type="entry name" value="MFS general substrate transporter like domains"/>
    <property type="match status" value="1"/>
</dbReference>
<evidence type="ECO:0000259" key="10">
    <source>
        <dbReference type="PROSITE" id="PS50850"/>
    </source>
</evidence>
<comment type="subcellular location">
    <subcellularLocation>
        <location evidence="1">Membrane</location>
        <topology evidence="1">Multi-pass membrane protein</topology>
    </subcellularLocation>
</comment>
<keyword evidence="6 9" id="KW-0472">Membrane</keyword>
<accession>A0ABR0EVS0</accession>
<feature type="transmembrane region" description="Helical" evidence="9">
    <location>
        <begin position="448"/>
        <end position="465"/>
    </location>
</feature>
<reference evidence="11 12" key="1">
    <citation type="journal article" date="2023" name="G3 (Bethesda)">
        <title>A chromosome-level genome assembly of Zasmidium syzygii isolated from banana leaves.</title>
        <authorList>
            <person name="van Westerhoven A.C."/>
            <person name="Mehrabi R."/>
            <person name="Talebi R."/>
            <person name="Steentjes M.B.F."/>
            <person name="Corcolon B."/>
            <person name="Chong P.A."/>
            <person name="Kema G.H.J."/>
            <person name="Seidl M.F."/>
        </authorList>
    </citation>
    <scope>NUCLEOTIDE SEQUENCE [LARGE SCALE GENOMIC DNA]</scope>
    <source>
        <strain evidence="11 12">P124</strain>
    </source>
</reference>
<dbReference type="InterPro" id="IPR036259">
    <property type="entry name" value="MFS_trans_sf"/>
</dbReference>
<keyword evidence="5 9" id="KW-1133">Transmembrane helix</keyword>
<dbReference type="PANTHER" id="PTHR48022">
    <property type="entry name" value="PLASTIDIC GLUCOSE TRANSPORTER 4"/>
    <property type="match status" value="1"/>
</dbReference>
<dbReference type="PRINTS" id="PR00171">
    <property type="entry name" value="SUGRTRNSPORT"/>
</dbReference>
<sequence>MADPAQSKSNESANAGKVPTDHVENVECQSDARKAAEAEKNMTLMQALRGNWKAALWSAIISLTIIMEGYDVGLIYQFFAYPSFAKTFGTWHPASNSYQVSGQWQAALSNGANVGIVIGGFLNGFLSPKFGYKRVVLGALFVMNWLIFIPFFASSAPVLLVGQVLCGLTWGIFATTGPAYASEVCPQVLRGYLTCYVNLCWAIGQLISAGVLYGAMDLPGRWGYRLCYALQWVWPVPLLLIILFAPESPWYLVRKERVEDAYKSLAKLGTTDAQAQQQTIAQIVHTLKLEEEMESGTSYLDLFKGVDRRRTEIACMAFMGQVLSGSTFAFGPTYFFQQAGISTANSYQIAVGGTACGFVGTVFSWYLISKFGRRTLYLGGLILDSALLLTIGILASASQASGSKWAQATLCILWLLVYSATIGPVCYTIISETSSLGLRAKSVCLSRNVYNITQIIANVIEPYLINPTEADLKGKTAYFWFGTACLAITWTYFRLPECRGRTYEELNVMFHEKVPARKFAKWEGDAYDNELTRRKAKEAVDEM</sequence>
<evidence type="ECO:0000256" key="8">
    <source>
        <dbReference type="SAM" id="MobiDB-lite"/>
    </source>
</evidence>
<evidence type="ECO:0000256" key="4">
    <source>
        <dbReference type="ARBA" id="ARBA00022692"/>
    </source>
</evidence>
<keyword evidence="4 9" id="KW-0812">Transmembrane</keyword>
<evidence type="ECO:0000256" key="2">
    <source>
        <dbReference type="ARBA" id="ARBA00010992"/>
    </source>
</evidence>
<feature type="transmembrane region" description="Helical" evidence="9">
    <location>
        <begin position="405"/>
        <end position="427"/>
    </location>
</feature>
<dbReference type="EMBL" id="JAXOVC010000002">
    <property type="protein sequence ID" value="KAK4505499.1"/>
    <property type="molecule type" value="Genomic_DNA"/>
</dbReference>
<comment type="similarity">
    <text evidence="2 7">Belongs to the major facilitator superfamily. Sugar transporter (TC 2.A.1.1) family.</text>
</comment>
<feature type="transmembrane region" description="Helical" evidence="9">
    <location>
        <begin position="347"/>
        <end position="368"/>
    </location>
</feature>
<evidence type="ECO:0000256" key="3">
    <source>
        <dbReference type="ARBA" id="ARBA00022448"/>
    </source>
</evidence>
<feature type="domain" description="Major facilitator superfamily (MFS) profile" evidence="10">
    <location>
        <begin position="57"/>
        <end position="499"/>
    </location>
</feature>
<feature type="transmembrane region" description="Helical" evidence="9">
    <location>
        <begin position="135"/>
        <end position="153"/>
    </location>
</feature>
<dbReference type="Proteomes" id="UP001305779">
    <property type="component" value="Unassembled WGS sequence"/>
</dbReference>
<feature type="transmembrane region" description="Helical" evidence="9">
    <location>
        <begin position="477"/>
        <end position="493"/>
    </location>
</feature>
<feature type="transmembrane region" description="Helical" evidence="9">
    <location>
        <begin position="104"/>
        <end position="123"/>
    </location>
</feature>
<feature type="transmembrane region" description="Helical" evidence="9">
    <location>
        <begin position="375"/>
        <end position="399"/>
    </location>
</feature>
<keyword evidence="3 7" id="KW-0813">Transport</keyword>
<feature type="transmembrane region" description="Helical" evidence="9">
    <location>
        <begin position="193"/>
        <end position="216"/>
    </location>
</feature>
<dbReference type="PROSITE" id="PS50850">
    <property type="entry name" value="MFS"/>
    <property type="match status" value="1"/>
</dbReference>
<feature type="transmembrane region" description="Helical" evidence="9">
    <location>
        <begin position="159"/>
        <end position="181"/>
    </location>
</feature>
<evidence type="ECO:0000256" key="1">
    <source>
        <dbReference type="ARBA" id="ARBA00004141"/>
    </source>
</evidence>
<dbReference type="PROSITE" id="PS00217">
    <property type="entry name" value="SUGAR_TRANSPORT_2"/>
    <property type="match status" value="1"/>
</dbReference>
<proteinExistence type="inferred from homology"/>
<dbReference type="InterPro" id="IPR050360">
    <property type="entry name" value="MFS_Sugar_Transporters"/>
</dbReference>